<dbReference type="OrthoDB" id="20839at2759"/>
<dbReference type="InterPro" id="IPR034732">
    <property type="entry name" value="EPHD"/>
</dbReference>
<feature type="domain" description="PHD-type" evidence="5">
    <location>
        <begin position="441"/>
        <end position="544"/>
    </location>
</feature>
<dbReference type="InterPro" id="IPR001965">
    <property type="entry name" value="Znf_PHD"/>
</dbReference>
<evidence type="ECO:0000313" key="6">
    <source>
        <dbReference type="EMBL" id="KAG7396633.1"/>
    </source>
</evidence>
<feature type="compositionally biased region" description="Acidic residues" evidence="4">
    <location>
        <begin position="417"/>
        <end position="426"/>
    </location>
</feature>
<dbReference type="PANTHER" id="PTHR13793">
    <property type="entry name" value="PHD FINGER PROTEINS"/>
    <property type="match status" value="1"/>
</dbReference>
<feature type="compositionally biased region" description="Polar residues" evidence="4">
    <location>
        <begin position="563"/>
        <end position="578"/>
    </location>
</feature>
<dbReference type="PROSITE" id="PS51805">
    <property type="entry name" value="EPHD"/>
    <property type="match status" value="1"/>
</dbReference>
<dbReference type="SMART" id="SM00249">
    <property type="entry name" value="PHD"/>
    <property type="match status" value="1"/>
</dbReference>
<evidence type="ECO:0000256" key="1">
    <source>
        <dbReference type="ARBA" id="ARBA00022723"/>
    </source>
</evidence>
<dbReference type="EMBL" id="JAGDFL010000146">
    <property type="protein sequence ID" value="KAG7396633.1"/>
    <property type="molecule type" value="Genomic_DNA"/>
</dbReference>
<proteinExistence type="predicted"/>
<comment type="caution">
    <text evidence="6">The sequence shown here is derived from an EMBL/GenBank/DDBJ whole genome shotgun (WGS) entry which is preliminary data.</text>
</comment>
<keyword evidence="2" id="KW-0863">Zinc-finger</keyword>
<dbReference type="AlphaFoldDB" id="A0A8T1WXW0"/>
<protein>
    <recommendedName>
        <fullName evidence="5">PHD-type domain-containing protein</fullName>
    </recommendedName>
</protein>
<name>A0A8T1WXW0_9STRA</name>
<dbReference type="Proteomes" id="UP000693981">
    <property type="component" value="Unassembled WGS sequence"/>
</dbReference>
<dbReference type="PANTHER" id="PTHR13793:SF107">
    <property type="entry name" value="BROMODOMAIN-CONTAINING PROTEIN HOMOLOG"/>
    <property type="match status" value="1"/>
</dbReference>
<accession>A0A8T1WXW0</accession>
<keyword evidence="3" id="KW-0862">Zinc</keyword>
<keyword evidence="1" id="KW-0479">Metal-binding</keyword>
<dbReference type="GO" id="GO:0006357">
    <property type="term" value="P:regulation of transcription by RNA polymerase II"/>
    <property type="evidence" value="ECO:0007669"/>
    <property type="project" value="TreeGrafter"/>
</dbReference>
<dbReference type="GO" id="GO:0008270">
    <property type="term" value="F:zinc ion binding"/>
    <property type="evidence" value="ECO:0007669"/>
    <property type="project" value="UniProtKB-KW"/>
</dbReference>
<dbReference type="Pfam" id="PF13832">
    <property type="entry name" value="zf-HC5HC2H_2"/>
    <property type="match status" value="1"/>
</dbReference>
<feature type="compositionally biased region" description="Basic residues" evidence="4">
    <location>
        <begin position="580"/>
        <end position="598"/>
    </location>
</feature>
<feature type="region of interest" description="Disordered" evidence="4">
    <location>
        <begin position="559"/>
        <end position="647"/>
    </location>
</feature>
<evidence type="ECO:0000259" key="5">
    <source>
        <dbReference type="PROSITE" id="PS51805"/>
    </source>
</evidence>
<evidence type="ECO:0000313" key="7">
    <source>
        <dbReference type="Proteomes" id="UP000693981"/>
    </source>
</evidence>
<evidence type="ECO:0000256" key="3">
    <source>
        <dbReference type="ARBA" id="ARBA00022833"/>
    </source>
</evidence>
<dbReference type="CDD" id="cd15571">
    <property type="entry name" value="ePHD"/>
    <property type="match status" value="1"/>
</dbReference>
<keyword evidence="7" id="KW-1185">Reference proteome</keyword>
<dbReference type="InterPro" id="IPR050701">
    <property type="entry name" value="Histone_Mod_Regulator"/>
</dbReference>
<reference evidence="6" key="1">
    <citation type="submission" date="2021-02" db="EMBL/GenBank/DDBJ databases">
        <authorList>
            <person name="Palmer J.M."/>
        </authorList>
    </citation>
    <scope>NUCLEOTIDE SEQUENCE</scope>
    <source>
        <strain evidence="6">SCRP23</strain>
    </source>
</reference>
<feature type="region of interest" description="Disordered" evidence="4">
    <location>
        <begin position="388"/>
        <end position="426"/>
    </location>
</feature>
<evidence type="ECO:0000256" key="4">
    <source>
        <dbReference type="SAM" id="MobiDB-lite"/>
    </source>
</evidence>
<gene>
    <name evidence="6" type="ORF">PHYBOEH_001966</name>
</gene>
<evidence type="ECO:0000256" key="2">
    <source>
        <dbReference type="ARBA" id="ARBA00022771"/>
    </source>
</evidence>
<organism evidence="6 7">
    <name type="scientific">Phytophthora boehmeriae</name>
    <dbReference type="NCBI Taxonomy" id="109152"/>
    <lineage>
        <taxon>Eukaryota</taxon>
        <taxon>Sar</taxon>
        <taxon>Stramenopiles</taxon>
        <taxon>Oomycota</taxon>
        <taxon>Peronosporomycetes</taxon>
        <taxon>Peronosporales</taxon>
        <taxon>Peronosporaceae</taxon>
        <taxon>Phytophthora</taxon>
    </lineage>
</organism>
<sequence>MNLFWRSLDTAFFVRKFNKRKFAQLQKEVEDICGVRLSSSHPEYSQVRELLVMPRRERVPAYLVEFRKTRKQKQTFLSSDIFMGVTSETNNAEVEVDEQNALAVGTTVTVAKRTWPGMNKLGGAGRIQKVNEEILPEGTVRFTYNVRYVLGGSEKNVERKYISVVDLDSEDTEKIEESSTVGAGGRAKTGPNVEAIDDTEQDTLSVRLLYEVERTTEEEKLLALSKSALERPPKRRRFQLQFTTENATVFCERILNPRAVDLQQLGSSTPTKELLLHRHFDVKVPDGEAMINECFSSKLLTIEDRAGDEVDEDDSESEDGEDEIKTELTTLQEQFRAVMASNEKMFDALTKKVEGEHFSKSYRHRELQDIRWRNYERMYLELQTAKRQFDDSDNEDEHLNENGRVPSSAGANAVSEGDNESENEDDSCGGLFVNKIKQEGNEVCGLCELSGGDFAATDSGSVVHPQCAMFTPETFFKDGIVHGIDKVAPERRRLVCNICGGRKGLSKIQCANRKCTLAYHVACAYVNGRLTRDPYYQAWCPRHLKSSGMAHFVEIPEHLNKQRGMNDNTGTHEQSNSPARRGRKPNKERKSNQKKKHHDTTPAEATTSVPGGISSSKTSRKRKRKNSGGSGSNMKSSHGGSPGRAIVIGDQEPSCARRLDIDELDDDSDHEGKAVEQWQQGRDVRRVFNKNDVVEVLARDWRGINKPGGVGRVRVVNVESNETGGKDVFYDVNYVVSGGKEKHVAARFVRSYDQSSAA</sequence>